<proteinExistence type="predicted"/>
<dbReference type="EMBL" id="BBMN01000025">
    <property type="protein sequence ID" value="GAL08383.1"/>
    <property type="molecule type" value="Genomic_DNA"/>
</dbReference>
<name>A0A090R1I1_9GAMM</name>
<reference evidence="1 2" key="1">
    <citation type="journal article" date="2014" name="Genome Announc.">
        <title>Draft Genome Sequences of Two Vibrionaceae Species, Vibrio ponticus C121 and Photobacterium aphoticum C119, Isolated as Coral Reef Microbiota.</title>
        <authorList>
            <person name="Al-saari N."/>
            <person name="Meirelles P.M."/>
            <person name="Mino S."/>
            <person name="Suda W."/>
            <person name="Oshima K."/>
            <person name="Hattori M."/>
            <person name="Ohkuma M."/>
            <person name="Thompson F.L."/>
            <person name="Gomez-Gil B."/>
            <person name="Sawabe T."/>
            <person name="Sawabe T."/>
        </authorList>
    </citation>
    <scope>NUCLEOTIDE SEQUENCE [LARGE SCALE GENOMIC DNA]</scope>
    <source>
        <strain evidence="1 2">JCM 19237</strain>
    </source>
</reference>
<evidence type="ECO:0000313" key="1">
    <source>
        <dbReference type="EMBL" id="GAL08383.1"/>
    </source>
</evidence>
<gene>
    <name evidence="1" type="ORF">JCM19237_3745</name>
</gene>
<comment type="caution">
    <text evidence="1">The sequence shown here is derived from an EMBL/GenBank/DDBJ whole genome shotgun (WGS) entry which is preliminary data.</text>
</comment>
<dbReference type="eggNOG" id="COG4775">
    <property type="taxonomic scope" value="Bacteria"/>
</dbReference>
<organism evidence="1 2">
    <name type="scientific">Photobacterium aphoticum</name>
    <dbReference type="NCBI Taxonomy" id="754436"/>
    <lineage>
        <taxon>Bacteria</taxon>
        <taxon>Pseudomonadati</taxon>
        <taxon>Pseudomonadota</taxon>
        <taxon>Gammaproteobacteria</taxon>
        <taxon>Vibrionales</taxon>
        <taxon>Vibrionaceae</taxon>
        <taxon>Photobacterium</taxon>
    </lineage>
</organism>
<sequence length="151" mass="16863">MYTAEFKQFDYYLGEATANDSSVDDKIIADARESQYRLSMRYVLPLGAGKDNGVRAALTPERQVTGDTPWESGISSIELRPFYQSRAFSNLPTHDIVPVGFTEAEAVWGLETRFDWDNRNATRNPTEAVAASYLFRWIPVVMIARVGGSGS</sequence>
<protein>
    <submittedName>
        <fullName evidence="1">Uncharacterized protein</fullName>
    </submittedName>
</protein>
<accession>A0A090R1I1</accession>
<dbReference type="AlphaFoldDB" id="A0A090R1I1"/>
<dbReference type="Proteomes" id="UP000029227">
    <property type="component" value="Unassembled WGS sequence"/>
</dbReference>
<evidence type="ECO:0000313" key="2">
    <source>
        <dbReference type="Proteomes" id="UP000029227"/>
    </source>
</evidence>
<dbReference type="STRING" id="754436.JCM19237_3745"/>